<dbReference type="Pfam" id="PF01297">
    <property type="entry name" value="ZnuA"/>
    <property type="match status" value="1"/>
</dbReference>
<dbReference type="PRINTS" id="PR00691">
    <property type="entry name" value="ADHESINB"/>
</dbReference>
<comment type="subcellular location">
    <subcellularLocation>
        <location evidence="1">Cell envelope</location>
    </subcellularLocation>
</comment>
<evidence type="ECO:0000313" key="6">
    <source>
        <dbReference type="EMBL" id="HJF14536.1"/>
    </source>
</evidence>
<comment type="similarity">
    <text evidence="5">Belongs to the bacterial solute-binding protein 9 family.</text>
</comment>
<dbReference type="AlphaFoldDB" id="A0A921FN60"/>
<dbReference type="PANTHER" id="PTHR42953:SF1">
    <property type="entry name" value="METAL-BINDING PROTEIN HI_0362-RELATED"/>
    <property type="match status" value="1"/>
</dbReference>
<evidence type="ECO:0000313" key="7">
    <source>
        <dbReference type="Proteomes" id="UP000703315"/>
    </source>
</evidence>
<dbReference type="EMBL" id="DYXC01000072">
    <property type="protein sequence ID" value="HJF14536.1"/>
    <property type="molecule type" value="Genomic_DNA"/>
</dbReference>
<dbReference type="PRINTS" id="PR00690">
    <property type="entry name" value="ADHESNFAMILY"/>
</dbReference>
<dbReference type="Proteomes" id="UP000703315">
    <property type="component" value="Unassembled WGS sequence"/>
</dbReference>
<dbReference type="GO" id="GO:0007155">
    <property type="term" value="P:cell adhesion"/>
    <property type="evidence" value="ECO:0007669"/>
    <property type="project" value="InterPro"/>
</dbReference>
<keyword evidence="4" id="KW-0732">Signal</keyword>
<name>A0A921FN60_9MICC</name>
<dbReference type="GO" id="GO:0046872">
    <property type="term" value="F:metal ion binding"/>
    <property type="evidence" value="ECO:0007669"/>
    <property type="project" value="UniProtKB-KW"/>
</dbReference>
<organism evidence="6 7">
    <name type="scientific">Enteractinococcus helveticum</name>
    <dbReference type="NCBI Taxonomy" id="1837282"/>
    <lineage>
        <taxon>Bacteria</taxon>
        <taxon>Bacillati</taxon>
        <taxon>Actinomycetota</taxon>
        <taxon>Actinomycetes</taxon>
        <taxon>Micrococcales</taxon>
        <taxon>Micrococcaceae</taxon>
    </lineage>
</organism>
<dbReference type="RefSeq" id="WP_303904902.1">
    <property type="nucleotide sequence ID" value="NZ_DYXC01000072.1"/>
</dbReference>
<dbReference type="GO" id="GO:0030001">
    <property type="term" value="P:metal ion transport"/>
    <property type="evidence" value="ECO:0007669"/>
    <property type="project" value="InterPro"/>
</dbReference>
<reference evidence="6" key="1">
    <citation type="journal article" date="2021" name="PeerJ">
        <title>Extensive microbial diversity within the chicken gut microbiome revealed by metagenomics and culture.</title>
        <authorList>
            <person name="Gilroy R."/>
            <person name="Ravi A."/>
            <person name="Getino M."/>
            <person name="Pursley I."/>
            <person name="Horton D.L."/>
            <person name="Alikhan N.F."/>
            <person name="Baker D."/>
            <person name="Gharbi K."/>
            <person name="Hall N."/>
            <person name="Watson M."/>
            <person name="Adriaenssens E.M."/>
            <person name="Foster-Nyarko E."/>
            <person name="Jarju S."/>
            <person name="Secka A."/>
            <person name="Antonio M."/>
            <person name="Oren A."/>
            <person name="Chaudhuri R.R."/>
            <person name="La Ragione R."/>
            <person name="Hildebrand F."/>
            <person name="Pallen M.J."/>
        </authorList>
    </citation>
    <scope>NUCLEOTIDE SEQUENCE</scope>
    <source>
        <strain evidence="6">ChiHjej13B12-14962</strain>
    </source>
</reference>
<accession>A0A921FN60</accession>
<proteinExistence type="inferred from homology"/>
<evidence type="ECO:0000256" key="5">
    <source>
        <dbReference type="RuleBase" id="RU003512"/>
    </source>
</evidence>
<dbReference type="PANTHER" id="PTHR42953">
    <property type="entry name" value="HIGH-AFFINITY ZINC UPTAKE SYSTEM PROTEIN ZNUA-RELATED"/>
    <property type="match status" value="1"/>
</dbReference>
<dbReference type="InterPro" id="IPR006127">
    <property type="entry name" value="ZnuA-like"/>
</dbReference>
<keyword evidence="2 5" id="KW-0813">Transport</keyword>
<protein>
    <submittedName>
        <fullName evidence="6">Zinc ABC transporter substrate-binding protein</fullName>
    </submittedName>
</protein>
<evidence type="ECO:0000256" key="2">
    <source>
        <dbReference type="ARBA" id="ARBA00022448"/>
    </source>
</evidence>
<evidence type="ECO:0000256" key="3">
    <source>
        <dbReference type="ARBA" id="ARBA00022723"/>
    </source>
</evidence>
<dbReference type="GO" id="GO:0030313">
    <property type="term" value="C:cell envelope"/>
    <property type="evidence" value="ECO:0007669"/>
    <property type="project" value="UniProtKB-SubCell"/>
</dbReference>
<dbReference type="SUPFAM" id="SSF53807">
    <property type="entry name" value="Helical backbone' metal receptor"/>
    <property type="match status" value="1"/>
</dbReference>
<evidence type="ECO:0000256" key="4">
    <source>
        <dbReference type="ARBA" id="ARBA00022729"/>
    </source>
</evidence>
<dbReference type="InterPro" id="IPR006129">
    <property type="entry name" value="AdhesinB"/>
</dbReference>
<reference evidence="6" key="2">
    <citation type="submission" date="2021-09" db="EMBL/GenBank/DDBJ databases">
        <authorList>
            <person name="Gilroy R."/>
        </authorList>
    </citation>
    <scope>NUCLEOTIDE SEQUENCE</scope>
    <source>
        <strain evidence="6">ChiHjej13B12-14962</strain>
    </source>
</reference>
<evidence type="ECO:0000256" key="1">
    <source>
        <dbReference type="ARBA" id="ARBA00004196"/>
    </source>
</evidence>
<keyword evidence="3" id="KW-0479">Metal-binding</keyword>
<dbReference type="Gene3D" id="3.40.50.1980">
    <property type="entry name" value="Nitrogenase molybdenum iron protein domain"/>
    <property type="match status" value="2"/>
</dbReference>
<comment type="caution">
    <text evidence="6">The sequence shown here is derived from an EMBL/GenBank/DDBJ whole genome shotgun (WGS) entry which is preliminary data.</text>
</comment>
<dbReference type="InterPro" id="IPR006128">
    <property type="entry name" value="Lipoprotein_PsaA-like"/>
</dbReference>
<gene>
    <name evidence="6" type="ORF">K8V32_06975</name>
</gene>
<sequence length="308" mass="33445">MNNTWQIAIAAIGALMLAGCGSETSPEAEDSGVVQAVSTFSILTDIVEEIGGEHVEVYNLVPVGQDPHEYESTPADTKALADADVFFVNGLNLEGGDQGWAARMANSVGIEDDRLVETTEGVEPLYLTEGVEDSINPHAFLDPNVGVIMAENVAESLAEIDPDNAQAYQENADAYVGELTAMHEQYQQEIGDLEEDRRILVTSERAFQYMAQRYDLLEGYIWSVDTDDIGTPDQIISTIDFVTEHQPPALFLESNVASAPMQTVSSDTGVEIYATVFSDELAPEGEPGDTYLGLLEENLTRISEGLQQ</sequence>
<dbReference type="InterPro" id="IPR050492">
    <property type="entry name" value="Bact_metal-bind_prot9"/>
</dbReference>